<reference evidence="4 5" key="1">
    <citation type="submission" date="2018-01" db="EMBL/GenBank/DDBJ databases">
        <title>The draft genome of an aniline degradation strain ANB-1.</title>
        <authorList>
            <person name="Zhang L."/>
            <person name="Jiang J."/>
        </authorList>
    </citation>
    <scope>NUCLEOTIDE SEQUENCE [LARGE SCALE GENOMIC DNA]</scope>
    <source>
        <strain evidence="4 5">ANB-1</strain>
    </source>
</reference>
<proteinExistence type="predicted"/>
<evidence type="ECO:0000256" key="1">
    <source>
        <dbReference type="ARBA" id="ARBA00023098"/>
    </source>
</evidence>
<gene>
    <name evidence="4" type="ORF">C1I89_18760</name>
</gene>
<keyword evidence="2" id="KW-0378">Hydrolase</keyword>
<dbReference type="InterPro" id="IPR002641">
    <property type="entry name" value="PNPLA_dom"/>
</dbReference>
<dbReference type="GO" id="GO:0016042">
    <property type="term" value="P:lipid catabolic process"/>
    <property type="evidence" value="ECO:0007669"/>
    <property type="project" value="UniProtKB-UniRule"/>
</dbReference>
<dbReference type="Pfam" id="PF01734">
    <property type="entry name" value="Patatin"/>
    <property type="match status" value="1"/>
</dbReference>
<protein>
    <submittedName>
        <fullName evidence="4">Patatin</fullName>
    </submittedName>
</protein>
<organism evidence="4 5">
    <name type="scientific">Achromobacter pulmonis</name>
    <dbReference type="NCBI Taxonomy" id="1389932"/>
    <lineage>
        <taxon>Bacteria</taxon>
        <taxon>Pseudomonadati</taxon>
        <taxon>Pseudomonadota</taxon>
        <taxon>Betaproteobacteria</taxon>
        <taxon>Burkholderiales</taxon>
        <taxon>Alcaligenaceae</taxon>
        <taxon>Achromobacter</taxon>
    </lineage>
</organism>
<evidence type="ECO:0000259" key="3">
    <source>
        <dbReference type="PROSITE" id="PS51635"/>
    </source>
</evidence>
<comment type="caution">
    <text evidence="4">The sequence shown here is derived from an EMBL/GenBank/DDBJ whole genome shotgun (WGS) entry which is preliminary data.</text>
</comment>
<keyword evidence="5" id="KW-1185">Reference proteome</keyword>
<accession>A0A2N8KHW1</accession>
<sequence>MARPAHGRCLVLGCGGVTGLAWEIGLLAGLERQGVDLAAADLFIGCSAGSVVGAQLARGVPLTQLLAAQLNGDAAAAERARPYSQEAADEKNRALYEKVGGDLRRARQRIGAYALRSATPAPAVRRAIIAARLGSAGWPAKPLRVVAVDAHTGEARGFGAGDGVDFIDAVAASCTVPGAWPAVAIGESAYMDGGIRSMTNADMAAGFRQVAVLAPLGYRDGNPVSGHLRRELRELQAGGSAALALLPDEASAQAIGDNVLDPARIVDAAAAGVRQAAALARAVRAVWNPPSDG</sequence>
<evidence type="ECO:0000256" key="2">
    <source>
        <dbReference type="PROSITE-ProRule" id="PRU01161"/>
    </source>
</evidence>
<dbReference type="InterPro" id="IPR016035">
    <property type="entry name" value="Acyl_Trfase/lysoPLipase"/>
</dbReference>
<dbReference type="SUPFAM" id="SSF52151">
    <property type="entry name" value="FabD/lysophospholipase-like"/>
    <property type="match status" value="1"/>
</dbReference>
<dbReference type="AlphaFoldDB" id="A0A2N8KHW1"/>
<feature type="active site" description="Nucleophile" evidence="2">
    <location>
        <position position="47"/>
    </location>
</feature>
<feature type="domain" description="PNPLA" evidence="3">
    <location>
        <begin position="10"/>
        <end position="206"/>
    </location>
</feature>
<dbReference type="RefSeq" id="WP_102774125.1">
    <property type="nucleotide sequence ID" value="NZ_POQS01000004.1"/>
</dbReference>
<dbReference type="Gene3D" id="3.40.1090.10">
    <property type="entry name" value="Cytosolic phospholipase A2 catalytic domain"/>
    <property type="match status" value="2"/>
</dbReference>
<feature type="short sequence motif" description="DGA/G" evidence="2">
    <location>
        <begin position="192"/>
        <end position="194"/>
    </location>
</feature>
<feature type="active site" description="Proton acceptor" evidence="2">
    <location>
        <position position="192"/>
    </location>
</feature>
<keyword evidence="1 2" id="KW-0443">Lipid metabolism</keyword>
<dbReference type="GO" id="GO:0016787">
    <property type="term" value="F:hydrolase activity"/>
    <property type="evidence" value="ECO:0007669"/>
    <property type="project" value="UniProtKB-UniRule"/>
</dbReference>
<feature type="short sequence motif" description="GXSXG" evidence="2">
    <location>
        <begin position="45"/>
        <end position="49"/>
    </location>
</feature>
<dbReference type="Proteomes" id="UP000235994">
    <property type="component" value="Unassembled WGS sequence"/>
</dbReference>
<keyword evidence="2" id="KW-0442">Lipid degradation</keyword>
<evidence type="ECO:0000313" key="5">
    <source>
        <dbReference type="Proteomes" id="UP000235994"/>
    </source>
</evidence>
<name>A0A2N8KHW1_9BURK</name>
<evidence type="ECO:0000313" key="4">
    <source>
        <dbReference type="EMBL" id="PND33021.1"/>
    </source>
</evidence>
<dbReference type="EMBL" id="POQS01000004">
    <property type="protein sequence ID" value="PND33021.1"/>
    <property type="molecule type" value="Genomic_DNA"/>
</dbReference>
<dbReference type="PROSITE" id="PS51635">
    <property type="entry name" value="PNPLA"/>
    <property type="match status" value="1"/>
</dbReference>
<comment type="caution">
    <text evidence="2">Lacks conserved residue(s) required for the propagation of feature annotation.</text>
</comment>